<dbReference type="GO" id="GO:0005829">
    <property type="term" value="C:cytosol"/>
    <property type="evidence" value="ECO:0007669"/>
    <property type="project" value="TreeGrafter"/>
</dbReference>
<evidence type="ECO:0000313" key="2">
    <source>
        <dbReference type="Proteomes" id="UP001174909"/>
    </source>
</evidence>
<name>A0AA35WH01_GEOBA</name>
<dbReference type="Pfam" id="PF08282">
    <property type="entry name" value="Hydrolase_3"/>
    <property type="match status" value="1"/>
</dbReference>
<protein>
    <submittedName>
        <fullName evidence="1">Phosphatase M6_Spy0533</fullName>
    </submittedName>
</protein>
<dbReference type="NCBIfam" id="TIGR01484">
    <property type="entry name" value="HAD-SF-IIB"/>
    <property type="match status" value="1"/>
</dbReference>
<dbReference type="GO" id="GO:0000287">
    <property type="term" value="F:magnesium ion binding"/>
    <property type="evidence" value="ECO:0007669"/>
    <property type="project" value="TreeGrafter"/>
</dbReference>
<proteinExistence type="predicted"/>
<reference evidence="1" key="1">
    <citation type="submission" date="2023-03" db="EMBL/GenBank/DDBJ databases">
        <authorList>
            <person name="Steffen K."/>
            <person name="Cardenas P."/>
        </authorList>
    </citation>
    <scope>NUCLEOTIDE SEQUENCE</scope>
</reference>
<evidence type="ECO:0000313" key="1">
    <source>
        <dbReference type="EMBL" id="CAI8020199.1"/>
    </source>
</evidence>
<dbReference type="EMBL" id="CASHTH010001808">
    <property type="protein sequence ID" value="CAI8020199.1"/>
    <property type="molecule type" value="Genomic_DNA"/>
</dbReference>
<dbReference type="SUPFAM" id="SSF56784">
    <property type="entry name" value="HAD-like"/>
    <property type="match status" value="1"/>
</dbReference>
<dbReference type="AlphaFoldDB" id="A0AA35WH01"/>
<dbReference type="Gene3D" id="3.40.50.1000">
    <property type="entry name" value="HAD superfamily/HAD-like"/>
    <property type="match status" value="1"/>
</dbReference>
<accession>A0AA35WH01</accession>
<keyword evidence="2" id="KW-1185">Reference proteome</keyword>
<sequence length="174" mass="19284">MAVVNDCIEQGLHLNFCLNDELYVAERNAWSDLYETRTGVPATPIGDLRELAGETPTKLLIIHTPEKLQPLLTSFQTNYAEKLYVTQTQAEYIEFMNPEVTKGHALTALANRFNIPMDTVVAFGDSYNDESLLKTAGFGIAMENAVPPIRACADFITTTNDDNGVAKAIWELIL</sequence>
<dbReference type="PANTHER" id="PTHR10000:SF8">
    <property type="entry name" value="HAD SUPERFAMILY HYDROLASE-LIKE, TYPE 3"/>
    <property type="match status" value="1"/>
</dbReference>
<gene>
    <name evidence="1" type="ORF">GBAR_LOCUS12080</name>
</gene>
<dbReference type="Proteomes" id="UP001174909">
    <property type="component" value="Unassembled WGS sequence"/>
</dbReference>
<organism evidence="1 2">
    <name type="scientific">Geodia barretti</name>
    <name type="common">Barrett's horny sponge</name>
    <dbReference type="NCBI Taxonomy" id="519541"/>
    <lineage>
        <taxon>Eukaryota</taxon>
        <taxon>Metazoa</taxon>
        <taxon>Porifera</taxon>
        <taxon>Demospongiae</taxon>
        <taxon>Heteroscleromorpha</taxon>
        <taxon>Tetractinellida</taxon>
        <taxon>Astrophorina</taxon>
        <taxon>Geodiidae</taxon>
        <taxon>Geodia</taxon>
    </lineage>
</organism>
<dbReference type="InterPro" id="IPR036412">
    <property type="entry name" value="HAD-like_sf"/>
</dbReference>
<dbReference type="InterPro" id="IPR006379">
    <property type="entry name" value="HAD-SF_hydro_IIB"/>
</dbReference>
<dbReference type="PANTHER" id="PTHR10000">
    <property type="entry name" value="PHOSPHOSERINE PHOSPHATASE"/>
    <property type="match status" value="1"/>
</dbReference>
<dbReference type="GO" id="GO:0016791">
    <property type="term" value="F:phosphatase activity"/>
    <property type="evidence" value="ECO:0007669"/>
    <property type="project" value="TreeGrafter"/>
</dbReference>
<dbReference type="InterPro" id="IPR023214">
    <property type="entry name" value="HAD_sf"/>
</dbReference>
<comment type="caution">
    <text evidence="1">The sequence shown here is derived from an EMBL/GenBank/DDBJ whole genome shotgun (WGS) entry which is preliminary data.</text>
</comment>
<dbReference type="PROSITE" id="PS01229">
    <property type="entry name" value="COF_2"/>
    <property type="match status" value="1"/>
</dbReference>